<feature type="region of interest" description="Disordered" evidence="8">
    <location>
        <begin position="1"/>
        <end position="22"/>
    </location>
</feature>
<keyword evidence="5 7" id="KW-1133">Transmembrane helix</keyword>
<comment type="subcellular location">
    <subcellularLocation>
        <location evidence="1 7">Cell membrane</location>
        <topology evidence="1 7">Multi-pass membrane protein</topology>
    </subcellularLocation>
</comment>
<evidence type="ECO:0000256" key="3">
    <source>
        <dbReference type="ARBA" id="ARBA00022475"/>
    </source>
</evidence>
<evidence type="ECO:0000256" key="5">
    <source>
        <dbReference type="ARBA" id="ARBA00022989"/>
    </source>
</evidence>
<dbReference type="GO" id="GO:0005886">
    <property type="term" value="C:plasma membrane"/>
    <property type="evidence" value="ECO:0007669"/>
    <property type="project" value="UniProtKB-SubCell"/>
</dbReference>
<proteinExistence type="inferred from homology"/>
<feature type="transmembrane region" description="Helical" evidence="7">
    <location>
        <begin position="42"/>
        <end position="64"/>
    </location>
</feature>
<comment type="subunit">
    <text evidence="7">Homodimer and heterodimers.</text>
</comment>
<sequence>MKSGDLSMANVPPESSAASKGKAPLLPVTAAPARTDGWKKGVAIFDFIIRLCAMVAALAAAAAMGTSDQTLPFFTQFFQFQASYDDLPTLQYALLVACSSYVKL</sequence>
<name>A0AAN7JHJ9_9MYRT</name>
<evidence type="ECO:0000256" key="4">
    <source>
        <dbReference type="ARBA" id="ARBA00022692"/>
    </source>
</evidence>
<evidence type="ECO:0000256" key="6">
    <source>
        <dbReference type="ARBA" id="ARBA00023136"/>
    </source>
</evidence>
<comment type="caution">
    <text evidence="7">Lacks conserved residue(s) required for the propagation of feature annotation.</text>
</comment>
<protein>
    <recommendedName>
        <fullName evidence="7">CASP-like protein</fullName>
    </recommendedName>
</protein>
<evidence type="ECO:0000313" key="10">
    <source>
        <dbReference type="EMBL" id="KAK4743320.1"/>
    </source>
</evidence>
<evidence type="ECO:0000256" key="7">
    <source>
        <dbReference type="RuleBase" id="RU361233"/>
    </source>
</evidence>
<dbReference type="InterPro" id="IPR006702">
    <property type="entry name" value="CASP_dom"/>
</dbReference>
<dbReference type="Pfam" id="PF04535">
    <property type="entry name" value="CASP_dom"/>
    <property type="match status" value="1"/>
</dbReference>
<keyword evidence="6 7" id="KW-0472">Membrane</keyword>
<keyword evidence="11" id="KW-1185">Reference proteome</keyword>
<gene>
    <name evidence="10" type="ORF">SAY87_001321</name>
</gene>
<evidence type="ECO:0000259" key="9">
    <source>
        <dbReference type="Pfam" id="PF04535"/>
    </source>
</evidence>
<dbReference type="EMBL" id="JAXIOK010000023">
    <property type="protein sequence ID" value="KAK4743320.1"/>
    <property type="molecule type" value="Genomic_DNA"/>
</dbReference>
<feature type="domain" description="Casparian strip membrane protein" evidence="9">
    <location>
        <begin position="40"/>
        <end position="97"/>
    </location>
</feature>
<evidence type="ECO:0000256" key="8">
    <source>
        <dbReference type="SAM" id="MobiDB-lite"/>
    </source>
</evidence>
<accession>A0AAN7JHJ9</accession>
<keyword evidence="3 7" id="KW-1003">Cell membrane</keyword>
<comment type="similarity">
    <text evidence="2 7">Belongs to the Casparian strip membrane proteins (CASP) family.</text>
</comment>
<evidence type="ECO:0000313" key="11">
    <source>
        <dbReference type="Proteomes" id="UP001345219"/>
    </source>
</evidence>
<evidence type="ECO:0000256" key="1">
    <source>
        <dbReference type="ARBA" id="ARBA00004651"/>
    </source>
</evidence>
<organism evidence="10 11">
    <name type="scientific">Trapa incisa</name>
    <dbReference type="NCBI Taxonomy" id="236973"/>
    <lineage>
        <taxon>Eukaryota</taxon>
        <taxon>Viridiplantae</taxon>
        <taxon>Streptophyta</taxon>
        <taxon>Embryophyta</taxon>
        <taxon>Tracheophyta</taxon>
        <taxon>Spermatophyta</taxon>
        <taxon>Magnoliopsida</taxon>
        <taxon>eudicotyledons</taxon>
        <taxon>Gunneridae</taxon>
        <taxon>Pentapetalae</taxon>
        <taxon>rosids</taxon>
        <taxon>malvids</taxon>
        <taxon>Myrtales</taxon>
        <taxon>Lythraceae</taxon>
        <taxon>Trapa</taxon>
    </lineage>
</organism>
<dbReference type="Proteomes" id="UP001345219">
    <property type="component" value="Chromosome 1"/>
</dbReference>
<dbReference type="AlphaFoldDB" id="A0AAN7JHJ9"/>
<reference evidence="10 11" key="1">
    <citation type="journal article" date="2023" name="Hortic Res">
        <title>Pangenome of water caltrop reveals structural variations and asymmetric subgenome divergence after allopolyploidization.</title>
        <authorList>
            <person name="Zhang X."/>
            <person name="Chen Y."/>
            <person name="Wang L."/>
            <person name="Yuan Y."/>
            <person name="Fang M."/>
            <person name="Shi L."/>
            <person name="Lu R."/>
            <person name="Comes H.P."/>
            <person name="Ma Y."/>
            <person name="Chen Y."/>
            <person name="Huang G."/>
            <person name="Zhou Y."/>
            <person name="Zheng Z."/>
            <person name="Qiu Y."/>
        </authorList>
    </citation>
    <scope>NUCLEOTIDE SEQUENCE [LARGE SCALE GENOMIC DNA]</scope>
    <source>
        <tissue evidence="10">Roots</tissue>
    </source>
</reference>
<keyword evidence="4 7" id="KW-0812">Transmembrane</keyword>
<evidence type="ECO:0000256" key="2">
    <source>
        <dbReference type="ARBA" id="ARBA00007651"/>
    </source>
</evidence>
<comment type="caution">
    <text evidence="10">The sequence shown here is derived from an EMBL/GenBank/DDBJ whole genome shotgun (WGS) entry which is preliminary data.</text>
</comment>